<dbReference type="SUPFAM" id="SSF46785">
    <property type="entry name" value="Winged helix' DNA-binding domain"/>
    <property type="match status" value="1"/>
</dbReference>
<reference evidence="3" key="1">
    <citation type="submission" date="2017-03" db="EMBL/GenBank/DDBJ databases">
        <authorList>
            <person name="Herbold C."/>
        </authorList>
    </citation>
    <scope>NUCLEOTIDE SEQUENCE [LARGE SCALE GENOMIC DNA]</scope>
</reference>
<dbReference type="RefSeq" id="WP_157927953.1">
    <property type="nucleotide sequence ID" value="NZ_LT841358.1"/>
</dbReference>
<name>A0A2H1FH65_9ARCH</name>
<dbReference type="InterPro" id="IPR036390">
    <property type="entry name" value="WH_DNA-bd_sf"/>
</dbReference>
<dbReference type="OrthoDB" id="28494at2157"/>
<dbReference type="AlphaFoldDB" id="A0A2H1FH65"/>
<dbReference type="Proteomes" id="UP000230607">
    <property type="component" value="Chromosome 1"/>
</dbReference>
<gene>
    <name evidence="2" type="ORF">NCS_11927</name>
</gene>
<proteinExistence type="predicted"/>
<protein>
    <submittedName>
        <fullName evidence="2">Uncharacterized protein</fullName>
    </submittedName>
</protein>
<keyword evidence="3" id="KW-1185">Reference proteome</keyword>
<accession>A0A2H1FH65</accession>
<evidence type="ECO:0000256" key="1">
    <source>
        <dbReference type="SAM" id="Phobius"/>
    </source>
</evidence>
<feature type="transmembrane region" description="Helical" evidence="1">
    <location>
        <begin position="279"/>
        <end position="299"/>
    </location>
</feature>
<dbReference type="EMBL" id="LT841358">
    <property type="protein sequence ID" value="SMH72115.1"/>
    <property type="molecule type" value="Genomic_DNA"/>
</dbReference>
<organism evidence="2 3">
    <name type="scientific">Candidatus Nitrosotalea okcheonensis</name>
    <dbReference type="NCBI Taxonomy" id="1903276"/>
    <lineage>
        <taxon>Archaea</taxon>
        <taxon>Nitrososphaerota</taxon>
        <taxon>Nitrososphaeria</taxon>
        <taxon>Nitrosotaleales</taxon>
        <taxon>Nitrosotaleaceae</taxon>
        <taxon>Nitrosotalea</taxon>
    </lineage>
</organism>
<feature type="transmembrane region" description="Helical" evidence="1">
    <location>
        <begin position="21"/>
        <end position="47"/>
    </location>
</feature>
<keyword evidence="1" id="KW-1133">Transmembrane helix</keyword>
<keyword evidence="1" id="KW-0472">Membrane</keyword>
<evidence type="ECO:0000313" key="2">
    <source>
        <dbReference type="EMBL" id="SMH72115.1"/>
    </source>
</evidence>
<sequence>MIEIQKVLPERMLFVRINYTLTTMVRAPVVAICFVLLTLSSFVQYAIGSPKVLDFTVYADGTTHVFYQTDVDARSPDFSLNVYGSNIENLVVQDENGTLLSSKVNANTITVATLGASAIKVDYDTPDLISKNGRTWTFHVNSPTDYSIMLPKNTVIVGMSASPLNMQIVDDQSLLSLPSGSSDIDYVFGVLGTSQTATLAIQKAQDFINTLNSTGVKTPLALAKLQEAQFAFNQGKYSDAESFANSAKNLALQEQQTAISKLSTNSSDNHIPVSSSDNLSIYLLTGGIVAAGIAGIIILRKARSTKIITSSKIPQNNDYIPSKKEEIYKLKPDLRQDDKEIIAFISEKGGQVYESELRKKFLMPRTTMWRAVKRLEREDVVEIEKVDQQNLIKLRKMEDQK</sequence>
<keyword evidence="1" id="KW-0812">Transmembrane</keyword>
<dbReference type="Gene3D" id="1.10.10.10">
    <property type="entry name" value="Winged helix-like DNA-binding domain superfamily/Winged helix DNA-binding domain"/>
    <property type="match status" value="1"/>
</dbReference>
<evidence type="ECO:0000313" key="3">
    <source>
        <dbReference type="Proteomes" id="UP000230607"/>
    </source>
</evidence>
<dbReference type="InterPro" id="IPR036388">
    <property type="entry name" value="WH-like_DNA-bd_sf"/>
</dbReference>